<dbReference type="GO" id="GO:0000976">
    <property type="term" value="F:transcription cis-regulatory region binding"/>
    <property type="evidence" value="ECO:0007669"/>
    <property type="project" value="TreeGrafter"/>
</dbReference>
<name>A0A5K7XFG1_9BACT</name>
<dbReference type="Pfam" id="PF00392">
    <property type="entry name" value="GntR"/>
    <property type="match status" value="1"/>
</dbReference>
<dbReference type="PANTHER" id="PTHR30146:SF109">
    <property type="entry name" value="HTH-TYPE TRANSCRIPTIONAL REGULATOR GALS"/>
    <property type="match status" value="1"/>
</dbReference>
<dbReference type="InterPro" id="IPR046335">
    <property type="entry name" value="LacI/GalR-like_sensor"/>
</dbReference>
<keyword evidence="2" id="KW-0238">DNA-binding</keyword>
<keyword evidence="6" id="KW-1185">Reference proteome</keyword>
<sequence>MLHSRPVERQSAARAAAVIGASLGTANVSTAMGTSTSKHRRIVDAVRDRIRSGALQPGDRIPSDTEFVREFGVSRPTVAKALQELQAHGLVQRKVGSGTFVLRSEVQMPRSFGLLISGLGKTEIFEPICAQMAAAAQDYGHSILWGADVRRSDPSGEADFALSLCNHFALSNVAGVFFAPVELVEGQEEVNDKIIATLTKAKIPVVLLDRDYVPYPERSTFDLVGVDNRRVGYMMTRHFFQRGCERVIFVAREHSASTIDARIAGFTEAVVKHSGAFDSKLVHRCDPRDLTQLKKVIDRLKPDGIVCGNDVTAGQLMHSLDQLGLKVPGDVRVAGVDDVKYAELLRVPLTTVRQPCVAIGEAAFRAMLDRVESPDAPARDILLGCELVVRQSTA</sequence>
<dbReference type="PANTHER" id="PTHR30146">
    <property type="entry name" value="LACI-RELATED TRANSCRIPTIONAL REPRESSOR"/>
    <property type="match status" value="1"/>
</dbReference>
<dbReference type="InterPro" id="IPR000524">
    <property type="entry name" value="Tscrpt_reg_HTH_GntR"/>
</dbReference>
<feature type="domain" description="HTH gntR-type" evidence="4">
    <location>
        <begin position="36"/>
        <end position="104"/>
    </location>
</feature>
<dbReference type="SUPFAM" id="SSF53822">
    <property type="entry name" value="Periplasmic binding protein-like I"/>
    <property type="match status" value="1"/>
</dbReference>
<evidence type="ECO:0000313" key="5">
    <source>
        <dbReference type="EMBL" id="BBO35248.1"/>
    </source>
</evidence>
<protein>
    <recommendedName>
        <fullName evidence="4">HTH gntR-type domain-containing protein</fullName>
    </recommendedName>
</protein>
<dbReference type="SUPFAM" id="SSF46785">
    <property type="entry name" value="Winged helix' DNA-binding domain"/>
    <property type="match status" value="1"/>
</dbReference>
<evidence type="ECO:0000259" key="4">
    <source>
        <dbReference type="PROSITE" id="PS50949"/>
    </source>
</evidence>
<proteinExistence type="predicted"/>
<accession>A0A5K7XFG1</accession>
<dbReference type="InterPro" id="IPR028082">
    <property type="entry name" value="Peripla_BP_I"/>
</dbReference>
<dbReference type="AlphaFoldDB" id="A0A5K7XFG1"/>
<dbReference type="KEGG" id="lpav:PLANPX_4860"/>
<evidence type="ECO:0000256" key="3">
    <source>
        <dbReference type="ARBA" id="ARBA00023163"/>
    </source>
</evidence>
<dbReference type="Proteomes" id="UP000326837">
    <property type="component" value="Chromosome"/>
</dbReference>
<gene>
    <name evidence="5" type="ORF">PLANPX_4860</name>
</gene>
<dbReference type="EMBL" id="AP021861">
    <property type="protein sequence ID" value="BBO35248.1"/>
    <property type="molecule type" value="Genomic_DNA"/>
</dbReference>
<dbReference type="CDD" id="cd06267">
    <property type="entry name" value="PBP1_LacI_sugar_binding-like"/>
    <property type="match status" value="1"/>
</dbReference>
<organism evidence="5 6">
    <name type="scientific">Lacipirellula parvula</name>
    <dbReference type="NCBI Taxonomy" id="2650471"/>
    <lineage>
        <taxon>Bacteria</taxon>
        <taxon>Pseudomonadati</taxon>
        <taxon>Planctomycetota</taxon>
        <taxon>Planctomycetia</taxon>
        <taxon>Pirellulales</taxon>
        <taxon>Lacipirellulaceae</taxon>
        <taxon>Lacipirellula</taxon>
    </lineage>
</organism>
<reference evidence="6" key="1">
    <citation type="submission" date="2019-10" db="EMBL/GenBank/DDBJ databases">
        <title>Lacipirellula parvula gen. nov., sp. nov., representing a lineage of planctomycetes widespread in freshwater anoxic habitats, and description of the family Lacipirellulaceae.</title>
        <authorList>
            <person name="Dedysh S.N."/>
            <person name="Kulichevskaya I.S."/>
            <person name="Beletsky A.V."/>
            <person name="Rakitin A.L."/>
            <person name="Mardanov A.V."/>
            <person name="Ivanova A.A."/>
            <person name="Saltykova V.X."/>
            <person name="Rijpstra W.I.C."/>
            <person name="Sinninghe Damste J.S."/>
            <person name="Ravin N.V."/>
        </authorList>
    </citation>
    <scope>NUCLEOTIDE SEQUENCE [LARGE SCALE GENOMIC DNA]</scope>
    <source>
        <strain evidence="6">PX69</strain>
    </source>
</reference>
<dbReference type="InterPro" id="IPR036388">
    <property type="entry name" value="WH-like_DNA-bd_sf"/>
</dbReference>
<keyword evidence="3" id="KW-0804">Transcription</keyword>
<evidence type="ECO:0000256" key="2">
    <source>
        <dbReference type="ARBA" id="ARBA00023125"/>
    </source>
</evidence>
<dbReference type="InterPro" id="IPR036390">
    <property type="entry name" value="WH_DNA-bd_sf"/>
</dbReference>
<dbReference type="PRINTS" id="PR00035">
    <property type="entry name" value="HTHGNTR"/>
</dbReference>
<evidence type="ECO:0000256" key="1">
    <source>
        <dbReference type="ARBA" id="ARBA00023015"/>
    </source>
</evidence>
<dbReference type="Pfam" id="PF13377">
    <property type="entry name" value="Peripla_BP_3"/>
    <property type="match status" value="1"/>
</dbReference>
<dbReference type="SMART" id="SM00345">
    <property type="entry name" value="HTH_GNTR"/>
    <property type="match status" value="1"/>
</dbReference>
<keyword evidence="1" id="KW-0805">Transcription regulation</keyword>
<dbReference type="GO" id="GO:0003700">
    <property type="term" value="F:DNA-binding transcription factor activity"/>
    <property type="evidence" value="ECO:0007669"/>
    <property type="project" value="InterPro"/>
</dbReference>
<dbReference type="RefSeq" id="WP_152100661.1">
    <property type="nucleotide sequence ID" value="NZ_AP021861.1"/>
</dbReference>
<dbReference type="PROSITE" id="PS50949">
    <property type="entry name" value="HTH_GNTR"/>
    <property type="match status" value="1"/>
</dbReference>
<dbReference type="CDD" id="cd07377">
    <property type="entry name" value="WHTH_GntR"/>
    <property type="match status" value="1"/>
</dbReference>
<dbReference type="Gene3D" id="1.10.10.10">
    <property type="entry name" value="Winged helix-like DNA-binding domain superfamily/Winged helix DNA-binding domain"/>
    <property type="match status" value="1"/>
</dbReference>
<dbReference type="Gene3D" id="3.40.50.2300">
    <property type="match status" value="2"/>
</dbReference>
<evidence type="ECO:0000313" key="6">
    <source>
        <dbReference type="Proteomes" id="UP000326837"/>
    </source>
</evidence>